<keyword evidence="7 8" id="KW-0472">Membrane</keyword>
<name>A0A3D8TS29_9LIST</name>
<keyword evidence="3" id="KW-0813">Transport</keyword>
<evidence type="ECO:0000256" key="5">
    <source>
        <dbReference type="ARBA" id="ARBA00022692"/>
    </source>
</evidence>
<keyword evidence="6 8" id="KW-1133">Transmembrane helix</keyword>
<evidence type="ECO:0000256" key="1">
    <source>
        <dbReference type="ARBA" id="ARBA00004651"/>
    </source>
</evidence>
<dbReference type="AlphaFoldDB" id="A0A3D8TS29"/>
<dbReference type="EMBL" id="LARY01000002">
    <property type="protein sequence ID" value="RDX01487.1"/>
    <property type="molecule type" value="Genomic_DNA"/>
</dbReference>
<dbReference type="PROSITE" id="PS51012">
    <property type="entry name" value="ABC_TM2"/>
    <property type="match status" value="1"/>
</dbReference>
<dbReference type="Pfam" id="PF12698">
    <property type="entry name" value="ABC2_membrane_3"/>
    <property type="match status" value="1"/>
</dbReference>
<keyword evidence="5 8" id="KW-0812">Transmembrane</keyword>
<protein>
    <submittedName>
        <fullName evidence="10">ABC transporter permease</fullName>
    </submittedName>
</protein>
<evidence type="ECO:0000256" key="8">
    <source>
        <dbReference type="SAM" id="Phobius"/>
    </source>
</evidence>
<accession>A0A3D8TS29</accession>
<keyword evidence="4" id="KW-1003">Cell membrane</keyword>
<evidence type="ECO:0000256" key="2">
    <source>
        <dbReference type="ARBA" id="ARBA00007783"/>
    </source>
</evidence>
<evidence type="ECO:0000259" key="9">
    <source>
        <dbReference type="PROSITE" id="PS51012"/>
    </source>
</evidence>
<feature type="transmembrane region" description="Helical" evidence="8">
    <location>
        <begin position="128"/>
        <end position="151"/>
    </location>
</feature>
<dbReference type="Proteomes" id="UP000257055">
    <property type="component" value="Unassembled WGS sequence"/>
</dbReference>
<proteinExistence type="inferred from homology"/>
<comment type="caution">
    <text evidence="10">The sequence shown here is derived from an EMBL/GenBank/DDBJ whole genome shotgun (WGS) entry which is preliminary data.</text>
</comment>
<evidence type="ECO:0000256" key="6">
    <source>
        <dbReference type="ARBA" id="ARBA00022989"/>
    </source>
</evidence>
<dbReference type="InterPro" id="IPR013525">
    <property type="entry name" value="ABC2_TM"/>
</dbReference>
<dbReference type="GO" id="GO:0140359">
    <property type="term" value="F:ABC-type transporter activity"/>
    <property type="evidence" value="ECO:0007669"/>
    <property type="project" value="InterPro"/>
</dbReference>
<dbReference type="PANTHER" id="PTHR30294:SF45">
    <property type="entry name" value="LINEARMYCIN RESISTANCE PERMEASE PROTEIN LNRN"/>
    <property type="match status" value="1"/>
</dbReference>
<sequence>MEKGANNSIQQEKPSHFKVKALQSEDTAKSIERMLATQLEKLVKIERISEGKDFNKSFTAYEAEQLTVKNVNLSSKSEVDKNMSAQIIGFFCMMLLYAAGSLGELLLKEREEGTFYRLMSTPVSSKQYILGTALFSLVTLLAEIVICLLAMRFAFQIDPGTSLVSLFAVLALFAVFAISISLAFSFIFKSRRSLSAVQTTIFTISTLLSGALIPIQIMPNFMQRIAEFMPQFWVMDAVSKLQQETEFFGLSLNVLVLLGYTLFFLSLAAYRYTRNSEIKSFI</sequence>
<feature type="transmembrane region" description="Helical" evidence="8">
    <location>
        <begin position="163"/>
        <end position="188"/>
    </location>
</feature>
<evidence type="ECO:0000313" key="10">
    <source>
        <dbReference type="EMBL" id="RDX01487.1"/>
    </source>
</evidence>
<evidence type="ECO:0000313" key="11">
    <source>
        <dbReference type="Proteomes" id="UP000257055"/>
    </source>
</evidence>
<dbReference type="PANTHER" id="PTHR30294">
    <property type="entry name" value="MEMBRANE COMPONENT OF ABC TRANSPORTER YHHJ-RELATED"/>
    <property type="match status" value="1"/>
</dbReference>
<reference evidence="11" key="1">
    <citation type="submission" date="2015-04" db="EMBL/GenBank/DDBJ databases">
        <authorList>
            <person name="Schardt J."/>
            <person name="Mueller-Herbst S."/>
            <person name="Scherer S."/>
            <person name="Huptas C."/>
        </authorList>
    </citation>
    <scope>NUCLEOTIDE SEQUENCE [LARGE SCALE GENOMIC DNA]</scope>
    <source>
        <strain evidence="11">Kiel-L1</strain>
    </source>
</reference>
<dbReference type="InterPro" id="IPR051449">
    <property type="entry name" value="ABC-2_transporter_component"/>
</dbReference>
<dbReference type="GO" id="GO:0005886">
    <property type="term" value="C:plasma membrane"/>
    <property type="evidence" value="ECO:0007669"/>
    <property type="project" value="UniProtKB-SubCell"/>
</dbReference>
<dbReference type="InterPro" id="IPR047817">
    <property type="entry name" value="ABC2_TM_bact-type"/>
</dbReference>
<keyword evidence="11" id="KW-1185">Reference proteome</keyword>
<evidence type="ECO:0000256" key="7">
    <source>
        <dbReference type="ARBA" id="ARBA00023136"/>
    </source>
</evidence>
<organism evidence="10 11">
    <name type="scientific">Listeria kieliensis</name>
    <dbReference type="NCBI Taxonomy" id="1621700"/>
    <lineage>
        <taxon>Bacteria</taxon>
        <taxon>Bacillati</taxon>
        <taxon>Bacillota</taxon>
        <taxon>Bacilli</taxon>
        <taxon>Bacillales</taxon>
        <taxon>Listeriaceae</taxon>
        <taxon>Listeria</taxon>
    </lineage>
</organism>
<feature type="transmembrane region" description="Helical" evidence="8">
    <location>
        <begin position="247"/>
        <end position="270"/>
    </location>
</feature>
<comment type="similarity">
    <text evidence="2">Belongs to the ABC-2 integral membrane protein family.</text>
</comment>
<feature type="transmembrane region" description="Helical" evidence="8">
    <location>
        <begin position="200"/>
        <end position="219"/>
    </location>
</feature>
<evidence type="ECO:0000256" key="3">
    <source>
        <dbReference type="ARBA" id="ARBA00022448"/>
    </source>
</evidence>
<gene>
    <name evidence="10" type="ORF">UR08_06005</name>
</gene>
<comment type="subcellular location">
    <subcellularLocation>
        <location evidence="1">Cell membrane</location>
        <topology evidence="1">Multi-pass membrane protein</topology>
    </subcellularLocation>
</comment>
<feature type="transmembrane region" description="Helical" evidence="8">
    <location>
        <begin position="87"/>
        <end position="107"/>
    </location>
</feature>
<feature type="domain" description="ABC transmembrane type-2" evidence="9">
    <location>
        <begin position="51"/>
        <end position="275"/>
    </location>
</feature>
<evidence type="ECO:0000256" key="4">
    <source>
        <dbReference type="ARBA" id="ARBA00022475"/>
    </source>
</evidence>